<dbReference type="Pfam" id="PF01055">
    <property type="entry name" value="Glyco_hydro_31_2nd"/>
    <property type="match status" value="1"/>
</dbReference>
<keyword evidence="5" id="KW-0812">Transmembrane</keyword>
<evidence type="ECO:0000313" key="9">
    <source>
        <dbReference type="Proteomes" id="UP000301870"/>
    </source>
</evidence>
<dbReference type="InterPro" id="IPR017853">
    <property type="entry name" value="GH"/>
</dbReference>
<gene>
    <name evidence="10" type="primary">LOC111355241</name>
</gene>
<dbReference type="InterPro" id="IPR048395">
    <property type="entry name" value="Glyco_hydro_31_C"/>
</dbReference>
<accession>A0A9J7IRM6</accession>
<dbReference type="PANTHER" id="PTHR43053:SF4">
    <property type="entry name" value="MYOGENESIS-REGULATING GLYCOSIDASE"/>
    <property type="match status" value="1"/>
</dbReference>
<dbReference type="PROSITE" id="PS51257">
    <property type="entry name" value="PROKAR_LIPOPROTEIN"/>
    <property type="match status" value="1"/>
</dbReference>
<feature type="domain" description="Glycosyl hydrolase family 31 C-terminal" evidence="8">
    <location>
        <begin position="556"/>
        <end position="643"/>
    </location>
</feature>
<dbReference type="SUPFAM" id="SSF51445">
    <property type="entry name" value="(Trans)glycosidases"/>
    <property type="match status" value="1"/>
</dbReference>
<keyword evidence="5" id="KW-0472">Membrane</keyword>
<evidence type="ECO:0000256" key="1">
    <source>
        <dbReference type="ARBA" id="ARBA00007806"/>
    </source>
</evidence>
<keyword evidence="6" id="KW-0732">Signal</keyword>
<dbReference type="Gene3D" id="3.20.20.80">
    <property type="entry name" value="Glycosidases"/>
    <property type="match status" value="1"/>
</dbReference>
<keyword evidence="9" id="KW-1185">Reference proteome</keyword>
<keyword evidence="2 4" id="KW-0378">Hydrolase</keyword>
<keyword evidence="3 4" id="KW-0326">Glycosidase</keyword>
<proteinExistence type="inferred from homology"/>
<dbReference type="AlphaFoldDB" id="A0A9J7IRM6"/>
<feature type="transmembrane region" description="Helical" evidence="5">
    <location>
        <begin position="644"/>
        <end position="661"/>
    </location>
</feature>
<name>A0A9J7IRM6_SPOLT</name>
<dbReference type="Gene3D" id="2.60.40.1180">
    <property type="entry name" value="Golgi alpha-mannosidase II"/>
    <property type="match status" value="1"/>
</dbReference>
<dbReference type="SUPFAM" id="SSF51011">
    <property type="entry name" value="Glycosyl hydrolase domain"/>
    <property type="match status" value="1"/>
</dbReference>
<dbReference type="KEGG" id="sliu:111355241"/>
<feature type="signal peptide" evidence="6">
    <location>
        <begin position="1"/>
        <end position="18"/>
    </location>
</feature>
<evidence type="ECO:0000313" key="10">
    <source>
        <dbReference type="RefSeq" id="XP_022824786.1"/>
    </source>
</evidence>
<dbReference type="InterPro" id="IPR013780">
    <property type="entry name" value="Glyco_hydro_b"/>
</dbReference>
<protein>
    <submittedName>
        <fullName evidence="10">Uncharacterized family 31 glucosidase KIAA1161-like</fullName>
    </submittedName>
</protein>
<dbReference type="PANTHER" id="PTHR43053">
    <property type="entry name" value="GLYCOSIDASE FAMILY 31"/>
    <property type="match status" value="1"/>
</dbReference>
<dbReference type="GO" id="GO:0005975">
    <property type="term" value="P:carbohydrate metabolic process"/>
    <property type="evidence" value="ECO:0007669"/>
    <property type="project" value="InterPro"/>
</dbReference>
<feature type="domain" description="Glycoside hydrolase family 31 TIM barrel" evidence="7">
    <location>
        <begin position="249"/>
        <end position="545"/>
    </location>
</feature>
<dbReference type="RefSeq" id="XP_022824786.1">
    <property type="nucleotide sequence ID" value="XM_022969018.1"/>
</dbReference>
<reference evidence="10" key="1">
    <citation type="submission" date="2025-08" db="UniProtKB">
        <authorList>
            <consortium name="RefSeq"/>
        </authorList>
    </citation>
    <scope>IDENTIFICATION</scope>
    <source>
        <strain evidence="10">Ishihara</strain>
        <tissue evidence="10">Whole body</tissue>
    </source>
</reference>
<comment type="similarity">
    <text evidence="1 4">Belongs to the glycosyl hydrolase 31 family.</text>
</comment>
<dbReference type="Proteomes" id="UP000301870">
    <property type="component" value="Chromosome 20"/>
</dbReference>
<evidence type="ECO:0000256" key="4">
    <source>
        <dbReference type="RuleBase" id="RU361185"/>
    </source>
</evidence>
<evidence type="ECO:0000256" key="2">
    <source>
        <dbReference type="ARBA" id="ARBA00022801"/>
    </source>
</evidence>
<dbReference type="InterPro" id="IPR050985">
    <property type="entry name" value="Alpha-glycosidase_related"/>
</dbReference>
<organism evidence="9 10">
    <name type="scientific">Spodoptera litura</name>
    <name type="common">Asian cotton leafworm</name>
    <dbReference type="NCBI Taxonomy" id="69820"/>
    <lineage>
        <taxon>Eukaryota</taxon>
        <taxon>Metazoa</taxon>
        <taxon>Ecdysozoa</taxon>
        <taxon>Arthropoda</taxon>
        <taxon>Hexapoda</taxon>
        <taxon>Insecta</taxon>
        <taxon>Pterygota</taxon>
        <taxon>Neoptera</taxon>
        <taxon>Endopterygota</taxon>
        <taxon>Lepidoptera</taxon>
        <taxon>Glossata</taxon>
        <taxon>Ditrysia</taxon>
        <taxon>Noctuoidea</taxon>
        <taxon>Noctuidae</taxon>
        <taxon>Amphipyrinae</taxon>
        <taxon>Spodoptera</taxon>
    </lineage>
</organism>
<dbReference type="InterPro" id="IPR000322">
    <property type="entry name" value="Glyco_hydro_31_TIM"/>
</dbReference>
<dbReference type="Pfam" id="PF21365">
    <property type="entry name" value="Glyco_hydro_31_3rd"/>
    <property type="match status" value="1"/>
</dbReference>
<evidence type="ECO:0000256" key="3">
    <source>
        <dbReference type="ARBA" id="ARBA00023295"/>
    </source>
</evidence>
<sequence length="663" mass="75332">MKGLHCVVLAALVACVQAINQTIVNVPGLRAVVDTDGFGGFKITLQRGDNAPETIAWIGRNWPMPTSVVSTNPLVLSYDEYNTTLSFSSTTVTGNRTGQVITVAWDAPKEYVLEDCVEYGTHHWYGGPQQKEQYWPIQNLNFSEYSYVTKEADNCGVAERYWLNSAGIFYYFDKKVPLFVDSRNLVNNSACFIAKVQPPYSSKRTRNYLIYDIAVFEDVRKAHEYAVEKYLKKPTGYPDELMIKYPIWSTWARYKRDVNNVVVLEFADEITKHGFPNSQFELDDLWEICYGSLTVNTTRFPSMKETIATLRQKGYRTTMWAHPFLNKGCEPWYTNAKNLGYIVSSETGNVDTSWWNDNGTIGSYIDFSKEAVRNWYMDRLIKLQNETGVDAYKFDGGETSWSPTVAVLEGDIYEHPNLITTDYVRTVAAFGSLVEVRVGFGTQDLPIFVRMIDKDTYWDFRNGLATLITTLFQMNINGYPLVLPDMIGGNGYNEAPSRELFVRWLQANTFMPSLQFSYVPWDYDDEIVNISKKFVDLHAEYTPAIIEACKKAVSDGSPVNMPIWWIAPNDTQAHAIWDEYLLGETILVAPVVTNNARSRDIYLPAGKWYEQGDKNKVITGPITLKNYSAPLDTLPFFIKSNTVAPVYSALLVLLGVVINLLHK</sequence>
<dbReference type="OrthoDB" id="10070917at2759"/>
<feature type="chain" id="PRO_5039910188" evidence="6">
    <location>
        <begin position="19"/>
        <end position="663"/>
    </location>
</feature>
<dbReference type="GO" id="GO:0004553">
    <property type="term" value="F:hydrolase activity, hydrolyzing O-glycosyl compounds"/>
    <property type="evidence" value="ECO:0007669"/>
    <property type="project" value="InterPro"/>
</dbReference>
<evidence type="ECO:0000256" key="5">
    <source>
        <dbReference type="SAM" id="Phobius"/>
    </source>
</evidence>
<evidence type="ECO:0000259" key="8">
    <source>
        <dbReference type="Pfam" id="PF21365"/>
    </source>
</evidence>
<dbReference type="CDD" id="cd06592">
    <property type="entry name" value="GH31_NET37"/>
    <property type="match status" value="1"/>
</dbReference>
<evidence type="ECO:0000256" key="6">
    <source>
        <dbReference type="SAM" id="SignalP"/>
    </source>
</evidence>
<dbReference type="GeneID" id="111355241"/>
<keyword evidence="5" id="KW-1133">Transmembrane helix</keyword>
<evidence type="ECO:0000259" key="7">
    <source>
        <dbReference type="Pfam" id="PF01055"/>
    </source>
</evidence>